<evidence type="ECO:0000313" key="14">
    <source>
        <dbReference type="EMBL" id="ARM75770.1"/>
    </source>
</evidence>
<dbReference type="GO" id="GO:0070733">
    <property type="term" value="F:AMPylase activity"/>
    <property type="evidence" value="ECO:0007669"/>
    <property type="project" value="UniProtKB-EC"/>
</dbReference>
<dbReference type="GeneID" id="41590613"/>
<dbReference type="PIRSF" id="PIRSF005928">
    <property type="entry name" value="Nucleotidltrnsf"/>
    <property type="match status" value="1"/>
</dbReference>
<keyword evidence="8" id="KW-0460">Magnesium</keyword>
<proteinExistence type="inferred from homology"/>
<sequence>MEIQYTEAQWKLLNEKRNIARNILIKLQQLNVNGYIYGSIARGDVKKDSDIDIIVFHPKIFELDMLDADHKFIIQATPISTPKAYISIDPKEMIVISFPLSKLKKDEEEFYYFGGILNFQDVIKNRRVPGINKKLDLIIPTANGHTEIPILNNEEYAAKLLGISLSTIKERELLLLKREDKGKSGVFLRYDLDNDENFEEAIRELYKTNKFFRRIINASR</sequence>
<evidence type="ECO:0000256" key="2">
    <source>
        <dbReference type="ARBA" id="ARBA00022649"/>
    </source>
</evidence>
<dbReference type="EC" id="2.7.7.108" evidence="9"/>
<dbReference type="EMBL" id="CP020477">
    <property type="protein sequence ID" value="ARM75770.1"/>
    <property type="molecule type" value="Genomic_DNA"/>
</dbReference>
<dbReference type="Gene3D" id="3.30.460.10">
    <property type="entry name" value="Beta Polymerase, domain 2"/>
    <property type="match status" value="1"/>
</dbReference>
<dbReference type="PANTHER" id="PTHR33571">
    <property type="entry name" value="SSL8005 PROTEIN"/>
    <property type="match status" value="1"/>
</dbReference>
<evidence type="ECO:0000256" key="7">
    <source>
        <dbReference type="ARBA" id="ARBA00022840"/>
    </source>
</evidence>
<dbReference type="OrthoDB" id="9287at2157"/>
<dbReference type="STRING" id="282676.B6F84_06795"/>
<feature type="domain" description="Polymerase nucleotidyl transferase" evidence="13">
    <location>
        <begin position="21"/>
        <end position="62"/>
    </location>
</feature>
<name>A0A1W6JZX8_9CREN</name>
<comment type="similarity">
    <text evidence="10">Belongs to the MntA antitoxin family.</text>
</comment>
<dbReference type="InterPro" id="IPR002934">
    <property type="entry name" value="Polymerase_NTP_transf_dom"/>
</dbReference>
<evidence type="ECO:0000256" key="12">
    <source>
        <dbReference type="ARBA" id="ARBA00048696"/>
    </source>
</evidence>
<evidence type="ECO:0000256" key="4">
    <source>
        <dbReference type="ARBA" id="ARBA00022695"/>
    </source>
</evidence>
<comment type="catalytic activity">
    <reaction evidence="11">
        <text>O-(5'-adenylyl)-L-tyrosyl-[protein] + ATP = O-[5'-(adenylyl-(5'-&gt;3')-adenylyl)]-L-tyrosyl-[protein] + diphosphate</text>
        <dbReference type="Rhea" id="RHEA:66528"/>
        <dbReference type="Rhea" id="RHEA-COMP:13846"/>
        <dbReference type="Rhea" id="RHEA-COMP:17046"/>
        <dbReference type="ChEBI" id="CHEBI:30616"/>
        <dbReference type="ChEBI" id="CHEBI:33019"/>
        <dbReference type="ChEBI" id="CHEBI:83624"/>
        <dbReference type="ChEBI" id="CHEBI:167160"/>
    </reaction>
</comment>
<keyword evidence="5" id="KW-0479">Metal-binding</keyword>
<dbReference type="GO" id="GO:0046872">
    <property type="term" value="F:metal ion binding"/>
    <property type="evidence" value="ECO:0007669"/>
    <property type="project" value="UniProtKB-KW"/>
</dbReference>
<dbReference type="Pfam" id="PF01909">
    <property type="entry name" value="NTP_transf_2"/>
    <property type="match status" value="1"/>
</dbReference>
<evidence type="ECO:0000256" key="10">
    <source>
        <dbReference type="ARBA" id="ARBA00038276"/>
    </source>
</evidence>
<keyword evidence="6" id="KW-0547">Nucleotide-binding</keyword>
<keyword evidence="15" id="KW-1185">Reference proteome</keyword>
<evidence type="ECO:0000256" key="5">
    <source>
        <dbReference type="ARBA" id="ARBA00022723"/>
    </source>
</evidence>
<evidence type="ECO:0000259" key="13">
    <source>
        <dbReference type="Pfam" id="PF01909"/>
    </source>
</evidence>
<dbReference type="SUPFAM" id="SSF81301">
    <property type="entry name" value="Nucleotidyltransferase"/>
    <property type="match status" value="1"/>
</dbReference>
<dbReference type="InterPro" id="IPR009185">
    <property type="entry name" value="Nucleotidl_trans"/>
</dbReference>
<dbReference type="RefSeq" id="WP_148691551.1">
    <property type="nucleotide sequence ID" value="NZ_CP020477.1"/>
</dbReference>
<accession>A0A1W6JZX8</accession>
<dbReference type="KEGG" id="aman:B6F84_06795"/>
<evidence type="ECO:0000256" key="3">
    <source>
        <dbReference type="ARBA" id="ARBA00022679"/>
    </source>
</evidence>
<dbReference type="InterPro" id="IPR043519">
    <property type="entry name" value="NT_sf"/>
</dbReference>
<comment type="cofactor">
    <cofactor evidence="1">
        <name>Mg(2+)</name>
        <dbReference type="ChEBI" id="CHEBI:18420"/>
    </cofactor>
</comment>
<organism evidence="14 15">
    <name type="scientific">Acidianus manzaensis</name>
    <dbReference type="NCBI Taxonomy" id="282676"/>
    <lineage>
        <taxon>Archaea</taxon>
        <taxon>Thermoproteota</taxon>
        <taxon>Thermoprotei</taxon>
        <taxon>Sulfolobales</taxon>
        <taxon>Sulfolobaceae</taxon>
        <taxon>Acidianus</taxon>
    </lineage>
</organism>
<keyword evidence="7" id="KW-0067">ATP-binding</keyword>
<protein>
    <recommendedName>
        <fullName evidence="9">protein adenylyltransferase</fullName>
        <ecNumber evidence="9">2.7.7.108</ecNumber>
    </recommendedName>
</protein>
<evidence type="ECO:0000313" key="15">
    <source>
        <dbReference type="Proteomes" id="UP000193404"/>
    </source>
</evidence>
<evidence type="ECO:0000256" key="8">
    <source>
        <dbReference type="ARBA" id="ARBA00022842"/>
    </source>
</evidence>
<comment type="catalytic activity">
    <reaction evidence="12">
        <text>L-tyrosyl-[protein] + ATP = O-(5'-adenylyl)-L-tyrosyl-[protein] + diphosphate</text>
        <dbReference type="Rhea" id="RHEA:54288"/>
        <dbReference type="Rhea" id="RHEA-COMP:10136"/>
        <dbReference type="Rhea" id="RHEA-COMP:13846"/>
        <dbReference type="ChEBI" id="CHEBI:30616"/>
        <dbReference type="ChEBI" id="CHEBI:33019"/>
        <dbReference type="ChEBI" id="CHEBI:46858"/>
        <dbReference type="ChEBI" id="CHEBI:83624"/>
        <dbReference type="EC" id="2.7.7.108"/>
    </reaction>
</comment>
<keyword evidence="3" id="KW-0808">Transferase</keyword>
<dbReference type="CDD" id="cd05403">
    <property type="entry name" value="NT_KNTase_like"/>
    <property type="match status" value="1"/>
</dbReference>
<evidence type="ECO:0000256" key="6">
    <source>
        <dbReference type="ARBA" id="ARBA00022741"/>
    </source>
</evidence>
<dbReference type="AlphaFoldDB" id="A0A1W6JZX8"/>
<evidence type="ECO:0000256" key="9">
    <source>
        <dbReference type="ARBA" id="ARBA00034531"/>
    </source>
</evidence>
<evidence type="ECO:0000256" key="1">
    <source>
        <dbReference type="ARBA" id="ARBA00001946"/>
    </source>
</evidence>
<dbReference type="GO" id="GO:0005524">
    <property type="term" value="F:ATP binding"/>
    <property type="evidence" value="ECO:0007669"/>
    <property type="project" value="UniProtKB-KW"/>
</dbReference>
<keyword evidence="4" id="KW-0548">Nucleotidyltransferase</keyword>
<reference evidence="14 15" key="1">
    <citation type="submission" date="2017-03" db="EMBL/GenBank/DDBJ databases">
        <title>Sulfur activation and transportation mechanism of thermophilic Archaea Acidianus manzaensis YN-25.</title>
        <authorList>
            <person name="Ma Y."/>
            <person name="Yang Y."/>
            <person name="Xia J."/>
        </authorList>
    </citation>
    <scope>NUCLEOTIDE SEQUENCE [LARGE SCALE GENOMIC DNA]</scope>
    <source>
        <strain evidence="14 15">YN-25</strain>
    </source>
</reference>
<keyword evidence="2" id="KW-1277">Toxin-antitoxin system</keyword>
<dbReference type="Proteomes" id="UP000193404">
    <property type="component" value="Chromosome"/>
</dbReference>
<dbReference type="PANTHER" id="PTHR33571:SF14">
    <property type="entry name" value="PROTEIN ADENYLYLTRANSFERASE MJ0435-RELATED"/>
    <property type="match status" value="1"/>
</dbReference>
<gene>
    <name evidence="14" type="ORF">B6F84_06795</name>
</gene>
<evidence type="ECO:0000256" key="11">
    <source>
        <dbReference type="ARBA" id="ARBA00047518"/>
    </source>
</evidence>
<dbReference type="InterPro" id="IPR052038">
    <property type="entry name" value="Type-VII_TA_antitoxin"/>
</dbReference>